<proteinExistence type="inferred from homology"/>
<comment type="subcellular location">
    <subcellularLocation>
        <location evidence="6">Cytoplasm</location>
    </subcellularLocation>
</comment>
<keyword evidence="5 6" id="KW-0949">S-adenosyl-L-methionine</keyword>
<evidence type="ECO:0000256" key="5">
    <source>
        <dbReference type="ARBA" id="ARBA00022691"/>
    </source>
</evidence>
<feature type="binding site" evidence="6">
    <location>
        <position position="78"/>
    </location>
    <ligand>
        <name>S-adenosyl-L-methionine</name>
        <dbReference type="ChEBI" id="CHEBI:59789"/>
    </ligand>
</feature>
<dbReference type="PANTHER" id="PTHR11265">
    <property type="entry name" value="S-ADENOSYL-METHYLTRANSFERASE MRAW"/>
    <property type="match status" value="1"/>
</dbReference>
<organism evidence="8 9">
    <name type="scientific">Sedimentibacter acidaminivorans</name>
    <dbReference type="NCBI Taxonomy" id="913099"/>
    <lineage>
        <taxon>Bacteria</taxon>
        <taxon>Bacillati</taxon>
        <taxon>Bacillota</taxon>
        <taxon>Tissierellia</taxon>
        <taxon>Sedimentibacter</taxon>
    </lineage>
</organism>
<dbReference type="PIRSF" id="PIRSF004486">
    <property type="entry name" value="MraW"/>
    <property type="match status" value="1"/>
</dbReference>
<dbReference type="SUPFAM" id="SSF81799">
    <property type="entry name" value="Putative methyltransferase TM0872, insert domain"/>
    <property type="match status" value="1"/>
</dbReference>
<comment type="catalytic activity">
    <reaction evidence="6">
        <text>cytidine(1402) in 16S rRNA + S-adenosyl-L-methionine = N(4)-methylcytidine(1402) in 16S rRNA + S-adenosyl-L-homocysteine + H(+)</text>
        <dbReference type="Rhea" id="RHEA:42928"/>
        <dbReference type="Rhea" id="RHEA-COMP:10286"/>
        <dbReference type="Rhea" id="RHEA-COMP:10287"/>
        <dbReference type="ChEBI" id="CHEBI:15378"/>
        <dbReference type="ChEBI" id="CHEBI:57856"/>
        <dbReference type="ChEBI" id="CHEBI:59789"/>
        <dbReference type="ChEBI" id="CHEBI:74506"/>
        <dbReference type="ChEBI" id="CHEBI:82748"/>
        <dbReference type="EC" id="2.1.1.199"/>
    </reaction>
</comment>
<dbReference type="NCBIfam" id="TIGR00006">
    <property type="entry name" value="16S rRNA (cytosine(1402)-N(4))-methyltransferase RsmH"/>
    <property type="match status" value="1"/>
</dbReference>
<feature type="binding site" evidence="6">
    <location>
        <position position="99"/>
    </location>
    <ligand>
        <name>S-adenosyl-L-methionine</name>
        <dbReference type="ChEBI" id="CHEBI:59789"/>
    </ligand>
</feature>
<comment type="caution">
    <text evidence="8">The sequence shown here is derived from an EMBL/GenBank/DDBJ whole genome shotgun (WGS) entry which is preliminary data.</text>
</comment>
<dbReference type="EMBL" id="JAGGKS010000001">
    <property type="protein sequence ID" value="MBP1924185.1"/>
    <property type="molecule type" value="Genomic_DNA"/>
</dbReference>
<keyword evidence="9" id="KW-1185">Reference proteome</keyword>
<dbReference type="EC" id="2.1.1.199" evidence="6"/>
<protein>
    <recommendedName>
        <fullName evidence="6">Ribosomal RNA small subunit methyltransferase H</fullName>
        <ecNumber evidence="6">2.1.1.199</ecNumber>
    </recommendedName>
    <alternativeName>
        <fullName evidence="6">16S rRNA m(4)C1402 methyltransferase</fullName>
    </alternativeName>
    <alternativeName>
        <fullName evidence="6">rRNA (cytosine-N(4)-)-methyltransferase RsmH</fullName>
    </alternativeName>
</protein>
<feature type="binding site" evidence="6">
    <location>
        <position position="106"/>
    </location>
    <ligand>
        <name>S-adenosyl-L-methionine</name>
        <dbReference type="ChEBI" id="CHEBI:59789"/>
    </ligand>
</feature>
<keyword evidence="3 6" id="KW-0489">Methyltransferase</keyword>
<sequence>MEYTHKSVLLRESIDGLNIKPDGIYVDATLGGGGHTYEILKRVTNGKVIGIDQDDYAIGKASEKLKDFKNFIPVKNNFHNIDEVLNELKIDKVDGILFDLGVSSFQLDIPERGFSYNHDMPLDMRMDKNQTTTARHIVNGYEENELVRILRDYGEENWAARIAKFIVQEREYEFIETTGQLVSIIKKAIPKQVRQEGSHPAKRTFQAIRIEVNKELEILENTMRKAVDFLNVGGRICVITFHSLEDRIIKNTFVDLNKDCICPPEFPKCICDHRRKLKIITRKPMVPSQDELNENNRSRSAKLRIGERM</sequence>
<gene>
    <name evidence="6" type="primary">rsmH</name>
    <name evidence="8" type="ORF">J2Z76_000038</name>
</gene>
<comment type="similarity">
    <text evidence="1 6">Belongs to the methyltransferase superfamily. RsmH family.</text>
</comment>
<dbReference type="SUPFAM" id="SSF53335">
    <property type="entry name" value="S-adenosyl-L-methionine-dependent methyltransferases"/>
    <property type="match status" value="1"/>
</dbReference>
<dbReference type="InterPro" id="IPR023397">
    <property type="entry name" value="SAM-dep_MeTrfase_MraW_recog"/>
</dbReference>
<reference evidence="8 9" key="1">
    <citation type="submission" date="2021-03" db="EMBL/GenBank/DDBJ databases">
        <title>Genomic Encyclopedia of Type Strains, Phase IV (KMG-IV): sequencing the most valuable type-strain genomes for metagenomic binning, comparative biology and taxonomic classification.</title>
        <authorList>
            <person name="Goeker M."/>
        </authorList>
    </citation>
    <scope>NUCLEOTIDE SEQUENCE [LARGE SCALE GENOMIC DNA]</scope>
    <source>
        <strain evidence="8 9">DSM 24004</strain>
    </source>
</reference>
<comment type="function">
    <text evidence="6">Specifically methylates the N4 position of cytidine in position 1402 (C1402) of 16S rRNA.</text>
</comment>
<dbReference type="InterPro" id="IPR029063">
    <property type="entry name" value="SAM-dependent_MTases_sf"/>
</dbReference>
<evidence type="ECO:0000256" key="1">
    <source>
        <dbReference type="ARBA" id="ARBA00010396"/>
    </source>
</evidence>
<keyword evidence="2 6" id="KW-0698">rRNA processing</keyword>
<dbReference type="GO" id="GO:0032259">
    <property type="term" value="P:methylation"/>
    <property type="evidence" value="ECO:0007669"/>
    <property type="project" value="UniProtKB-KW"/>
</dbReference>
<keyword evidence="4 6" id="KW-0808">Transferase</keyword>
<dbReference type="Proteomes" id="UP001519342">
    <property type="component" value="Unassembled WGS sequence"/>
</dbReference>
<dbReference type="GO" id="GO:0008168">
    <property type="term" value="F:methyltransferase activity"/>
    <property type="evidence" value="ECO:0007669"/>
    <property type="project" value="UniProtKB-KW"/>
</dbReference>
<accession>A0ABS4G919</accession>
<evidence type="ECO:0000256" key="7">
    <source>
        <dbReference type="SAM" id="MobiDB-lite"/>
    </source>
</evidence>
<dbReference type="InterPro" id="IPR002903">
    <property type="entry name" value="RsmH"/>
</dbReference>
<name>A0ABS4G919_9FIRM</name>
<feature type="region of interest" description="Disordered" evidence="7">
    <location>
        <begin position="288"/>
        <end position="309"/>
    </location>
</feature>
<dbReference type="Pfam" id="PF01795">
    <property type="entry name" value="Methyltransf_5"/>
    <property type="match status" value="1"/>
</dbReference>
<evidence type="ECO:0000256" key="2">
    <source>
        <dbReference type="ARBA" id="ARBA00022552"/>
    </source>
</evidence>
<dbReference type="Gene3D" id="3.40.50.150">
    <property type="entry name" value="Vaccinia Virus protein VP39"/>
    <property type="match status" value="1"/>
</dbReference>
<dbReference type="HAMAP" id="MF_01007">
    <property type="entry name" value="16SrRNA_methyltr_H"/>
    <property type="match status" value="1"/>
</dbReference>
<feature type="binding site" evidence="6">
    <location>
        <position position="52"/>
    </location>
    <ligand>
        <name>S-adenosyl-L-methionine</name>
        <dbReference type="ChEBI" id="CHEBI:59789"/>
    </ligand>
</feature>
<evidence type="ECO:0000256" key="6">
    <source>
        <dbReference type="HAMAP-Rule" id="MF_01007"/>
    </source>
</evidence>
<evidence type="ECO:0000313" key="8">
    <source>
        <dbReference type="EMBL" id="MBP1924185.1"/>
    </source>
</evidence>
<evidence type="ECO:0000256" key="3">
    <source>
        <dbReference type="ARBA" id="ARBA00022603"/>
    </source>
</evidence>
<evidence type="ECO:0000256" key="4">
    <source>
        <dbReference type="ARBA" id="ARBA00022679"/>
    </source>
</evidence>
<keyword evidence="6" id="KW-0963">Cytoplasm</keyword>
<dbReference type="Gene3D" id="1.10.150.170">
    <property type="entry name" value="Putative methyltransferase TM0872, insert domain"/>
    <property type="match status" value="1"/>
</dbReference>
<dbReference type="RefSeq" id="WP_209509972.1">
    <property type="nucleotide sequence ID" value="NZ_JAGGKS010000001.1"/>
</dbReference>
<evidence type="ECO:0000313" key="9">
    <source>
        <dbReference type="Proteomes" id="UP001519342"/>
    </source>
</evidence>
<feature type="binding site" evidence="6">
    <location>
        <begin position="33"/>
        <end position="35"/>
    </location>
    <ligand>
        <name>S-adenosyl-L-methionine</name>
        <dbReference type="ChEBI" id="CHEBI:59789"/>
    </ligand>
</feature>
<dbReference type="PANTHER" id="PTHR11265:SF0">
    <property type="entry name" value="12S RRNA N4-METHYLCYTIDINE METHYLTRANSFERASE"/>
    <property type="match status" value="1"/>
</dbReference>